<accession>A0ABQ5C4C6</accession>
<organism evidence="1 2">
    <name type="scientific">Tanacetum coccineum</name>
    <dbReference type="NCBI Taxonomy" id="301880"/>
    <lineage>
        <taxon>Eukaryota</taxon>
        <taxon>Viridiplantae</taxon>
        <taxon>Streptophyta</taxon>
        <taxon>Embryophyta</taxon>
        <taxon>Tracheophyta</taxon>
        <taxon>Spermatophyta</taxon>
        <taxon>Magnoliopsida</taxon>
        <taxon>eudicotyledons</taxon>
        <taxon>Gunneridae</taxon>
        <taxon>Pentapetalae</taxon>
        <taxon>asterids</taxon>
        <taxon>campanulids</taxon>
        <taxon>Asterales</taxon>
        <taxon>Asteraceae</taxon>
        <taxon>Asteroideae</taxon>
        <taxon>Anthemideae</taxon>
        <taxon>Anthemidinae</taxon>
        <taxon>Tanacetum</taxon>
    </lineage>
</organism>
<sequence>MPSSLSPTIQSYDDLDFFKDFENEFPAIAYNDNPTSKLDHLIEPSIIRRKDDLEVFIWLLGLHIDEENSNVWFGAIGWVVREVIPDKWDLRGQAPEKVTSVDLFYLRSMDRGTANVPYLLAQYLFRHAEGRKNGARLSGGHFIGCLAAHFGLVNDQGLRGLLVVTYELSLIDLHERGRLNICVRVGDTLSLVAPRPRKATDARLTMQQGFTGSRRRYRSYDGALWGCKEMLTDRSLIRDATWRPCCKEIDDMVEFRRVSLTGFRSCASRSQNGASQSRQSTYSEARIYTRIEPVDLEFIDSVSQCFQNPCQRAVTKLVDLVESHDLPLIVVDREYDCSRRLNDGIIMLELVSYSIPS</sequence>
<comment type="caution">
    <text evidence="1">The sequence shown here is derived from an EMBL/GenBank/DDBJ whole genome shotgun (WGS) entry which is preliminary data.</text>
</comment>
<reference evidence="1" key="1">
    <citation type="journal article" date="2022" name="Int. J. Mol. Sci.">
        <title>Draft Genome of Tanacetum Coccineum: Genomic Comparison of Closely Related Tanacetum-Family Plants.</title>
        <authorList>
            <person name="Yamashiro T."/>
            <person name="Shiraishi A."/>
            <person name="Nakayama K."/>
            <person name="Satake H."/>
        </authorList>
    </citation>
    <scope>NUCLEOTIDE SEQUENCE</scope>
</reference>
<gene>
    <name evidence="1" type="ORF">Tco_0891918</name>
</gene>
<dbReference type="Proteomes" id="UP001151760">
    <property type="component" value="Unassembled WGS sequence"/>
</dbReference>
<name>A0ABQ5C4C6_9ASTR</name>
<protein>
    <submittedName>
        <fullName evidence="1">Uncharacterized protein</fullName>
    </submittedName>
</protein>
<evidence type="ECO:0000313" key="2">
    <source>
        <dbReference type="Proteomes" id="UP001151760"/>
    </source>
</evidence>
<evidence type="ECO:0000313" key="1">
    <source>
        <dbReference type="EMBL" id="GJT21981.1"/>
    </source>
</evidence>
<dbReference type="EMBL" id="BQNB010013932">
    <property type="protein sequence ID" value="GJT21981.1"/>
    <property type="molecule type" value="Genomic_DNA"/>
</dbReference>
<reference evidence="1" key="2">
    <citation type="submission" date="2022-01" db="EMBL/GenBank/DDBJ databases">
        <authorList>
            <person name="Yamashiro T."/>
            <person name="Shiraishi A."/>
            <person name="Satake H."/>
            <person name="Nakayama K."/>
        </authorList>
    </citation>
    <scope>NUCLEOTIDE SEQUENCE</scope>
</reference>
<proteinExistence type="predicted"/>
<keyword evidence="2" id="KW-1185">Reference proteome</keyword>